<name>A0A1V4KZ29_PATFA</name>
<protein>
    <submittedName>
        <fullName evidence="1">Uncharacterized protein</fullName>
    </submittedName>
</protein>
<evidence type="ECO:0000313" key="1">
    <source>
        <dbReference type="EMBL" id="OPJ89749.1"/>
    </source>
</evidence>
<dbReference type="Proteomes" id="UP000190648">
    <property type="component" value="Unassembled WGS sequence"/>
</dbReference>
<accession>A0A1V4KZ29</accession>
<reference evidence="1 2" key="1">
    <citation type="submission" date="2016-02" db="EMBL/GenBank/DDBJ databases">
        <title>Band-tailed pigeon sequencing and assembly.</title>
        <authorList>
            <person name="Soares A.E."/>
            <person name="Novak B.J."/>
            <person name="Rice E.S."/>
            <person name="O'Connell B."/>
            <person name="Chang D."/>
            <person name="Weber S."/>
            <person name="Shapiro B."/>
        </authorList>
    </citation>
    <scope>NUCLEOTIDE SEQUENCE [LARGE SCALE GENOMIC DNA]</scope>
    <source>
        <strain evidence="1">BTP2013</strain>
        <tissue evidence="1">Blood</tissue>
    </source>
</reference>
<comment type="caution">
    <text evidence="1">The sequence shown here is derived from an EMBL/GenBank/DDBJ whole genome shotgun (WGS) entry which is preliminary data.</text>
</comment>
<evidence type="ECO:0000313" key="2">
    <source>
        <dbReference type="Proteomes" id="UP000190648"/>
    </source>
</evidence>
<sequence length="70" mass="7645">MTISQVTLPVALCHRELCHPILPTFSDSKGLGCCARADGFTFGDLVPRSHIQRFKPSNEDTGSAVRMLTL</sequence>
<keyword evidence="2" id="KW-1185">Reference proteome</keyword>
<organism evidence="1 2">
    <name type="scientific">Patagioenas fasciata monilis</name>
    <dbReference type="NCBI Taxonomy" id="372326"/>
    <lineage>
        <taxon>Eukaryota</taxon>
        <taxon>Metazoa</taxon>
        <taxon>Chordata</taxon>
        <taxon>Craniata</taxon>
        <taxon>Vertebrata</taxon>
        <taxon>Euteleostomi</taxon>
        <taxon>Archelosauria</taxon>
        <taxon>Archosauria</taxon>
        <taxon>Dinosauria</taxon>
        <taxon>Saurischia</taxon>
        <taxon>Theropoda</taxon>
        <taxon>Coelurosauria</taxon>
        <taxon>Aves</taxon>
        <taxon>Neognathae</taxon>
        <taxon>Neoaves</taxon>
        <taxon>Columbimorphae</taxon>
        <taxon>Columbiformes</taxon>
        <taxon>Columbidae</taxon>
        <taxon>Patagioenas</taxon>
    </lineage>
</organism>
<dbReference type="EMBL" id="LSYS01001150">
    <property type="protein sequence ID" value="OPJ89749.1"/>
    <property type="molecule type" value="Genomic_DNA"/>
</dbReference>
<proteinExistence type="predicted"/>
<dbReference type="AlphaFoldDB" id="A0A1V4KZ29"/>
<gene>
    <name evidence="1" type="ORF">AV530_003897</name>
</gene>